<gene>
    <name evidence="1" type="ORF">CIRG_08802</name>
</gene>
<sequence>MPRPSLVRAPLLARRRQQRIVMKIATNRDTDAGTDADVDTDADPDGAWLIVQDISKHPRRLVSPQSPGFPDLIPVQGTKQTPRYRYRSGGVTTQVNYSTVFHCYDCLSRQRMHEVPLQATPNRCD</sequence>
<name>A0A0J6YKG3_COCIT</name>
<dbReference type="EMBL" id="DS028098">
    <property type="protein sequence ID" value="KMP09121.1"/>
    <property type="molecule type" value="Genomic_DNA"/>
</dbReference>
<reference evidence="2" key="1">
    <citation type="journal article" date="2010" name="Genome Res.">
        <title>Population genomic sequencing of Coccidioides fungi reveals recent hybridization and transposon control.</title>
        <authorList>
            <person name="Neafsey D.E."/>
            <person name="Barker B.M."/>
            <person name="Sharpton T.J."/>
            <person name="Stajich J.E."/>
            <person name="Park D.J."/>
            <person name="Whiston E."/>
            <person name="Hung C.-Y."/>
            <person name="McMahan C."/>
            <person name="White J."/>
            <person name="Sykes S."/>
            <person name="Heiman D."/>
            <person name="Young S."/>
            <person name="Zeng Q."/>
            <person name="Abouelleil A."/>
            <person name="Aftuck L."/>
            <person name="Bessette D."/>
            <person name="Brown A."/>
            <person name="FitzGerald M."/>
            <person name="Lui A."/>
            <person name="Macdonald J.P."/>
            <person name="Priest M."/>
            <person name="Orbach M.J."/>
            <person name="Galgiani J.N."/>
            <person name="Kirkland T.N."/>
            <person name="Cole G.T."/>
            <person name="Birren B.W."/>
            <person name="Henn M.R."/>
            <person name="Taylor J.W."/>
            <person name="Rounsley S.D."/>
        </authorList>
    </citation>
    <scope>NUCLEOTIDE SEQUENCE [LARGE SCALE GENOMIC DNA]</scope>
    <source>
        <strain evidence="2">RMSCC 2394</strain>
    </source>
</reference>
<evidence type="ECO:0000313" key="1">
    <source>
        <dbReference type="EMBL" id="KMP09121.1"/>
    </source>
</evidence>
<protein>
    <submittedName>
        <fullName evidence="1">Uncharacterized protein</fullName>
    </submittedName>
</protein>
<proteinExistence type="predicted"/>
<dbReference type="AlphaFoldDB" id="A0A0J6YKG3"/>
<evidence type="ECO:0000313" key="2">
    <source>
        <dbReference type="Proteomes" id="UP000054565"/>
    </source>
</evidence>
<organism evidence="1 2">
    <name type="scientific">Coccidioides immitis RMSCC 2394</name>
    <dbReference type="NCBI Taxonomy" id="404692"/>
    <lineage>
        <taxon>Eukaryota</taxon>
        <taxon>Fungi</taxon>
        <taxon>Dikarya</taxon>
        <taxon>Ascomycota</taxon>
        <taxon>Pezizomycotina</taxon>
        <taxon>Eurotiomycetes</taxon>
        <taxon>Eurotiomycetidae</taxon>
        <taxon>Onygenales</taxon>
        <taxon>Onygenaceae</taxon>
        <taxon>Coccidioides</taxon>
    </lineage>
</organism>
<dbReference type="Proteomes" id="UP000054565">
    <property type="component" value="Unassembled WGS sequence"/>
</dbReference>
<accession>A0A0J6YKG3</accession>